<dbReference type="KEGG" id="tet:TTHERM_000194629"/>
<dbReference type="EMBL" id="GG662673">
    <property type="protein sequence ID" value="EWS74106.1"/>
    <property type="molecule type" value="Genomic_DNA"/>
</dbReference>
<dbReference type="AlphaFoldDB" id="W7XHW3"/>
<keyword evidence="1 2" id="KW-0812">Transmembrane</keyword>
<dbReference type="Proteomes" id="UP000009168">
    <property type="component" value="Unassembled WGS sequence"/>
</dbReference>
<gene>
    <name evidence="2" type="ORF">TTHERM_000194629</name>
</gene>
<reference evidence="3" key="1">
    <citation type="journal article" date="2006" name="PLoS Biol.">
        <title>Macronuclear genome sequence of the ciliate Tetrahymena thermophila, a model eukaryote.</title>
        <authorList>
            <person name="Eisen J.A."/>
            <person name="Coyne R.S."/>
            <person name="Wu M."/>
            <person name="Wu D."/>
            <person name="Thiagarajan M."/>
            <person name="Wortman J.R."/>
            <person name="Badger J.H."/>
            <person name="Ren Q."/>
            <person name="Amedeo P."/>
            <person name="Jones K.M."/>
            <person name="Tallon L.J."/>
            <person name="Delcher A.L."/>
            <person name="Salzberg S.L."/>
            <person name="Silva J.C."/>
            <person name="Haas B.J."/>
            <person name="Majoros W.H."/>
            <person name="Farzad M."/>
            <person name="Carlton J.M."/>
            <person name="Smith R.K. Jr."/>
            <person name="Garg J."/>
            <person name="Pearlman R.E."/>
            <person name="Karrer K.M."/>
            <person name="Sun L."/>
            <person name="Manning G."/>
            <person name="Elde N.C."/>
            <person name="Turkewitz A.P."/>
            <person name="Asai D.J."/>
            <person name="Wilkes D.E."/>
            <person name="Wang Y."/>
            <person name="Cai H."/>
            <person name="Collins K."/>
            <person name="Stewart B.A."/>
            <person name="Lee S.R."/>
            <person name="Wilamowska K."/>
            <person name="Weinberg Z."/>
            <person name="Ruzzo W.L."/>
            <person name="Wloga D."/>
            <person name="Gaertig J."/>
            <person name="Frankel J."/>
            <person name="Tsao C.-C."/>
            <person name="Gorovsky M.A."/>
            <person name="Keeling P.J."/>
            <person name="Waller R.F."/>
            <person name="Patron N.J."/>
            <person name="Cherry J.M."/>
            <person name="Stover N.A."/>
            <person name="Krieger C.J."/>
            <person name="del Toro C."/>
            <person name="Ryder H.F."/>
            <person name="Williamson S.C."/>
            <person name="Barbeau R.A."/>
            <person name="Hamilton E.P."/>
            <person name="Orias E."/>
        </authorList>
    </citation>
    <scope>NUCLEOTIDE SEQUENCE [LARGE SCALE GENOMIC DNA]</scope>
    <source>
        <strain evidence="3">SB210</strain>
    </source>
</reference>
<dbReference type="OrthoDB" id="118105at2759"/>
<keyword evidence="3" id="KW-1185">Reference proteome</keyword>
<dbReference type="InParanoid" id="W7XHW3"/>
<dbReference type="RefSeq" id="XP_012653361.1">
    <property type="nucleotide sequence ID" value="XM_012797907.1"/>
</dbReference>
<keyword evidence="1" id="KW-0472">Membrane</keyword>
<name>W7XHW3_TETTS</name>
<protein>
    <submittedName>
        <fullName evidence="2">Transmembrane protein, putative</fullName>
    </submittedName>
</protein>
<sequence length="140" mass="16895">MDQIISYNIQHIKQKVKKLKFKILHNLLFIKIFYSYIIYIEKTKERIILLEYNQRLIFSLIEELQNNQKQQELLPIEQSLSKAQSREIGEEYSLQKGSLKKCFVCYTKNQSKKSSFYCQKHEINVCIIPCYNLQRKSVFF</sequence>
<keyword evidence="1" id="KW-1133">Transmembrane helix</keyword>
<feature type="transmembrane region" description="Helical" evidence="1">
    <location>
        <begin position="21"/>
        <end position="39"/>
    </location>
</feature>
<evidence type="ECO:0000256" key="1">
    <source>
        <dbReference type="SAM" id="Phobius"/>
    </source>
</evidence>
<evidence type="ECO:0000313" key="2">
    <source>
        <dbReference type="EMBL" id="EWS74106.1"/>
    </source>
</evidence>
<organism evidence="2 3">
    <name type="scientific">Tetrahymena thermophila (strain SB210)</name>
    <dbReference type="NCBI Taxonomy" id="312017"/>
    <lineage>
        <taxon>Eukaryota</taxon>
        <taxon>Sar</taxon>
        <taxon>Alveolata</taxon>
        <taxon>Ciliophora</taxon>
        <taxon>Intramacronucleata</taxon>
        <taxon>Oligohymenophorea</taxon>
        <taxon>Hymenostomatida</taxon>
        <taxon>Tetrahymenina</taxon>
        <taxon>Tetrahymenidae</taxon>
        <taxon>Tetrahymena</taxon>
    </lineage>
</organism>
<dbReference type="GeneID" id="24437761"/>
<evidence type="ECO:0000313" key="3">
    <source>
        <dbReference type="Proteomes" id="UP000009168"/>
    </source>
</evidence>
<accession>W7XHW3</accession>
<proteinExistence type="predicted"/>